<dbReference type="CDD" id="cd06261">
    <property type="entry name" value="TM_PBP2"/>
    <property type="match status" value="1"/>
</dbReference>
<gene>
    <name evidence="9" type="ORF">ACFO5I_02740</name>
</gene>
<evidence type="ECO:0000256" key="6">
    <source>
        <dbReference type="ARBA" id="ARBA00023136"/>
    </source>
</evidence>
<feature type="transmembrane region" description="Helical" evidence="7">
    <location>
        <begin position="97"/>
        <end position="119"/>
    </location>
</feature>
<feature type="transmembrane region" description="Helical" evidence="7">
    <location>
        <begin position="67"/>
        <end position="85"/>
    </location>
</feature>
<feature type="transmembrane region" description="Helical" evidence="7">
    <location>
        <begin position="182"/>
        <end position="201"/>
    </location>
</feature>
<feature type="transmembrane region" description="Helical" evidence="7">
    <location>
        <begin position="221"/>
        <end position="242"/>
    </location>
</feature>
<sequence length="258" mass="28915">MKNHKISSFLPFVVTSLSLLLLVEGLVRLGAVPDFIIPSPTNVLAFLWQSDRTLFTQHLRVTLWETMLGFFFAFVMGCVLAICMYQSPIFEKIFYPFALFSQTIPTIALAPIFILWFGYSIWSKVALSCLIAFFPITIGLFDGLKSTPQEALELFDSLGASKWQRLRHLSLPHALPQLLSNIKLAIIYALVGASIGEWMGASEGLGYYSRRMSGNLNANGVFAAISLLSLLGMVLFLFVSLFERYLLPWNQEAKKKGK</sequence>
<keyword evidence="2 7" id="KW-0813">Transport</keyword>
<dbReference type="Gene3D" id="1.10.3720.10">
    <property type="entry name" value="MetI-like"/>
    <property type="match status" value="1"/>
</dbReference>
<proteinExistence type="inferred from homology"/>
<comment type="subcellular location">
    <subcellularLocation>
        <location evidence="1 7">Cell membrane</location>
        <topology evidence="1 7">Multi-pass membrane protein</topology>
    </subcellularLocation>
</comment>
<keyword evidence="4 7" id="KW-0812">Transmembrane</keyword>
<feature type="domain" description="ABC transmembrane type-1" evidence="8">
    <location>
        <begin position="59"/>
        <end position="243"/>
    </location>
</feature>
<keyword evidence="6 7" id="KW-0472">Membrane</keyword>
<keyword evidence="10" id="KW-1185">Reference proteome</keyword>
<comment type="caution">
    <text evidence="9">The sequence shown here is derived from an EMBL/GenBank/DDBJ whole genome shotgun (WGS) entry which is preliminary data.</text>
</comment>
<evidence type="ECO:0000259" key="8">
    <source>
        <dbReference type="PROSITE" id="PS50928"/>
    </source>
</evidence>
<keyword evidence="5 7" id="KW-1133">Transmembrane helix</keyword>
<evidence type="ECO:0000256" key="7">
    <source>
        <dbReference type="RuleBase" id="RU363032"/>
    </source>
</evidence>
<comment type="similarity">
    <text evidence="7">Belongs to the binding-protein-dependent transport system permease family.</text>
</comment>
<evidence type="ECO:0000256" key="3">
    <source>
        <dbReference type="ARBA" id="ARBA00022475"/>
    </source>
</evidence>
<reference evidence="10" key="1">
    <citation type="journal article" date="2019" name="Int. J. Syst. Evol. Microbiol.">
        <title>The Global Catalogue of Microorganisms (GCM) 10K type strain sequencing project: providing services to taxonomists for standard genome sequencing and annotation.</title>
        <authorList>
            <consortium name="The Broad Institute Genomics Platform"/>
            <consortium name="The Broad Institute Genome Sequencing Center for Infectious Disease"/>
            <person name="Wu L."/>
            <person name="Ma J."/>
        </authorList>
    </citation>
    <scope>NUCLEOTIDE SEQUENCE [LARGE SCALE GENOMIC DNA]</scope>
    <source>
        <strain evidence="10">CGMCC 1.19032</strain>
    </source>
</reference>
<dbReference type="PROSITE" id="PS50928">
    <property type="entry name" value="ABC_TM1"/>
    <property type="match status" value="1"/>
</dbReference>
<dbReference type="SUPFAM" id="SSF161098">
    <property type="entry name" value="MetI-like"/>
    <property type="match status" value="1"/>
</dbReference>
<evidence type="ECO:0000313" key="10">
    <source>
        <dbReference type="Proteomes" id="UP001595969"/>
    </source>
</evidence>
<organism evidence="9 10">
    <name type="scientific">Enterococcus lemanii</name>
    <dbReference type="NCBI Taxonomy" id="1159752"/>
    <lineage>
        <taxon>Bacteria</taxon>
        <taxon>Bacillati</taxon>
        <taxon>Bacillota</taxon>
        <taxon>Bacilli</taxon>
        <taxon>Lactobacillales</taxon>
        <taxon>Enterococcaceae</taxon>
        <taxon>Enterococcus</taxon>
    </lineage>
</organism>
<evidence type="ECO:0000256" key="5">
    <source>
        <dbReference type="ARBA" id="ARBA00022989"/>
    </source>
</evidence>
<dbReference type="InterPro" id="IPR000515">
    <property type="entry name" value="MetI-like"/>
</dbReference>
<protein>
    <submittedName>
        <fullName evidence="9">ABC transporter permease</fullName>
    </submittedName>
</protein>
<keyword evidence="3" id="KW-1003">Cell membrane</keyword>
<evidence type="ECO:0000256" key="1">
    <source>
        <dbReference type="ARBA" id="ARBA00004651"/>
    </source>
</evidence>
<accession>A0ABV9MRV7</accession>
<evidence type="ECO:0000256" key="4">
    <source>
        <dbReference type="ARBA" id="ARBA00022692"/>
    </source>
</evidence>
<dbReference type="PANTHER" id="PTHR30151:SF20">
    <property type="entry name" value="ABC TRANSPORTER PERMEASE PROTEIN HI_0355-RELATED"/>
    <property type="match status" value="1"/>
</dbReference>
<dbReference type="Proteomes" id="UP001595969">
    <property type="component" value="Unassembled WGS sequence"/>
</dbReference>
<name>A0ABV9MRV7_9ENTE</name>
<dbReference type="EMBL" id="JBHSGS010000015">
    <property type="protein sequence ID" value="MFC4718662.1"/>
    <property type="molecule type" value="Genomic_DNA"/>
</dbReference>
<dbReference type="PANTHER" id="PTHR30151">
    <property type="entry name" value="ALKANE SULFONATE ABC TRANSPORTER-RELATED, MEMBRANE SUBUNIT"/>
    <property type="match status" value="1"/>
</dbReference>
<evidence type="ECO:0000313" key="9">
    <source>
        <dbReference type="EMBL" id="MFC4718662.1"/>
    </source>
</evidence>
<feature type="transmembrane region" description="Helical" evidence="7">
    <location>
        <begin position="125"/>
        <end position="144"/>
    </location>
</feature>
<dbReference type="RefSeq" id="WP_204655035.1">
    <property type="nucleotide sequence ID" value="NZ_JAFBFD010000051.1"/>
</dbReference>
<dbReference type="InterPro" id="IPR035906">
    <property type="entry name" value="MetI-like_sf"/>
</dbReference>
<dbReference type="Pfam" id="PF00528">
    <property type="entry name" value="BPD_transp_1"/>
    <property type="match status" value="1"/>
</dbReference>
<evidence type="ECO:0000256" key="2">
    <source>
        <dbReference type="ARBA" id="ARBA00022448"/>
    </source>
</evidence>